<dbReference type="Pfam" id="PF13439">
    <property type="entry name" value="Glyco_transf_4"/>
    <property type="match status" value="1"/>
</dbReference>
<dbReference type="InterPro" id="IPR028098">
    <property type="entry name" value="Glyco_trans_4-like_N"/>
</dbReference>
<dbReference type="PATRIC" id="fig|1703775.3.peg.2972"/>
<sequence length="405" mass="46068">MKILHILDHSLPLQSGYAFRSHNIFKEQQKRGWYPVVITSPKQEQDWKGPWENKVQIGGVTYYRTVHVKASQLLGIGELQLMRPLASRIQEMAKLEKPNILHAHSPILNAIPALWLGRTLNIPVIYEIRAFWEDAAVDHGAYCENSIKYRLIRSLETWVCRRTDQVVVLCNGLKEDLIERSVSPDKMTVVCNGINTDDFSSAEPDAEFLKLWKTDGKKIIGFIGSFYRYEGLDLLLQAFSRLAAQRRDVILLLVGSGETETQLKEQVKLLNLVDRVIMPGRIAHERIPAVYALVDVLAYPRYSIRLTDLVTPLKPLEAMAMGKVPVASDVGGHRELIRHGKTGFLFPAGNVSALADSLGRLLDDDSLRNRIQSHAAKWVRNEHTWEKTTSVYQDIYRKALDIRKI</sequence>
<dbReference type="EMBL" id="LIZX01000013">
    <property type="protein sequence ID" value="KPJ69802.1"/>
    <property type="molecule type" value="Genomic_DNA"/>
</dbReference>
<evidence type="ECO:0000259" key="2">
    <source>
        <dbReference type="Pfam" id="PF13439"/>
    </source>
</evidence>
<dbReference type="Pfam" id="PF00534">
    <property type="entry name" value="Glycos_transf_1"/>
    <property type="match status" value="1"/>
</dbReference>
<dbReference type="CDD" id="cd03794">
    <property type="entry name" value="GT4_WbuB-like"/>
    <property type="match status" value="1"/>
</dbReference>
<dbReference type="NCBIfam" id="TIGR04063">
    <property type="entry name" value="stp3"/>
    <property type="match status" value="1"/>
</dbReference>
<organism evidence="3 4">
    <name type="scientific">candidate division WOR-1 bacterium DG_54_3</name>
    <dbReference type="NCBI Taxonomy" id="1703775"/>
    <lineage>
        <taxon>Bacteria</taxon>
        <taxon>Bacillati</taxon>
        <taxon>Saganbacteria</taxon>
    </lineage>
</organism>
<dbReference type="PANTHER" id="PTHR45947">
    <property type="entry name" value="SULFOQUINOVOSYL TRANSFERASE SQD2"/>
    <property type="match status" value="1"/>
</dbReference>
<evidence type="ECO:0000313" key="3">
    <source>
        <dbReference type="EMBL" id="KPJ69802.1"/>
    </source>
</evidence>
<dbReference type="Gene3D" id="3.40.50.2000">
    <property type="entry name" value="Glycogen Phosphorylase B"/>
    <property type="match status" value="2"/>
</dbReference>
<proteinExistence type="predicted"/>
<dbReference type="SUPFAM" id="SSF53756">
    <property type="entry name" value="UDP-Glycosyltransferase/glycogen phosphorylase"/>
    <property type="match status" value="1"/>
</dbReference>
<accession>A0A0S7Y5C2</accession>
<dbReference type="GO" id="GO:0016758">
    <property type="term" value="F:hexosyltransferase activity"/>
    <property type="evidence" value="ECO:0007669"/>
    <property type="project" value="TreeGrafter"/>
</dbReference>
<reference evidence="3 4" key="1">
    <citation type="journal article" date="2015" name="Microbiome">
        <title>Genomic resolution of linkages in carbon, nitrogen, and sulfur cycling among widespread estuary sediment bacteria.</title>
        <authorList>
            <person name="Baker B.J."/>
            <person name="Lazar C.S."/>
            <person name="Teske A.P."/>
            <person name="Dick G.J."/>
        </authorList>
    </citation>
    <scope>NUCLEOTIDE SEQUENCE [LARGE SCALE GENOMIC DNA]</scope>
    <source>
        <strain evidence="3">DG_54_3</strain>
    </source>
</reference>
<protein>
    <submittedName>
        <fullName evidence="3">Glycosyl transferase family 1</fullName>
    </submittedName>
</protein>
<evidence type="ECO:0000259" key="1">
    <source>
        <dbReference type="Pfam" id="PF00534"/>
    </source>
</evidence>
<dbReference type="Proteomes" id="UP000051861">
    <property type="component" value="Unassembled WGS sequence"/>
</dbReference>
<feature type="domain" description="Glycosyltransferase subfamily 4-like N-terminal" evidence="2">
    <location>
        <begin position="22"/>
        <end position="197"/>
    </location>
</feature>
<dbReference type="InterPro" id="IPR024004">
    <property type="entry name" value="PEP-CTERM/XrtA_GlycosylTrfase"/>
</dbReference>
<keyword evidence="3" id="KW-0808">Transferase</keyword>
<dbReference type="InterPro" id="IPR050194">
    <property type="entry name" value="Glycosyltransferase_grp1"/>
</dbReference>
<comment type="caution">
    <text evidence="3">The sequence shown here is derived from an EMBL/GenBank/DDBJ whole genome shotgun (WGS) entry which is preliminary data.</text>
</comment>
<feature type="domain" description="Glycosyl transferase family 1" evidence="1">
    <location>
        <begin position="213"/>
        <end position="378"/>
    </location>
</feature>
<evidence type="ECO:0000313" key="4">
    <source>
        <dbReference type="Proteomes" id="UP000051861"/>
    </source>
</evidence>
<dbReference type="InterPro" id="IPR001296">
    <property type="entry name" value="Glyco_trans_1"/>
</dbReference>
<dbReference type="AlphaFoldDB" id="A0A0S7Y5C2"/>
<name>A0A0S7Y5C2_UNCSA</name>
<dbReference type="PANTHER" id="PTHR45947:SF3">
    <property type="entry name" value="SULFOQUINOVOSYL TRANSFERASE SQD2"/>
    <property type="match status" value="1"/>
</dbReference>
<gene>
    <name evidence="3" type="ORF">AMJ44_02170</name>
</gene>